<dbReference type="Proteomes" id="UP000193560">
    <property type="component" value="Unassembled WGS sequence"/>
</dbReference>
<gene>
    <name evidence="1" type="ORF">BCR42DRAFT_397291</name>
</gene>
<accession>A0A1X2I320</accession>
<evidence type="ECO:0000313" key="2">
    <source>
        <dbReference type="Proteomes" id="UP000193560"/>
    </source>
</evidence>
<reference evidence="1 2" key="1">
    <citation type="submission" date="2016-07" db="EMBL/GenBank/DDBJ databases">
        <title>Pervasive Adenine N6-methylation of Active Genes in Fungi.</title>
        <authorList>
            <consortium name="DOE Joint Genome Institute"/>
            <person name="Mondo S.J."/>
            <person name="Dannebaum R.O."/>
            <person name="Kuo R.C."/>
            <person name="Labutti K."/>
            <person name="Haridas S."/>
            <person name="Kuo A."/>
            <person name="Salamov A."/>
            <person name="Ahrendt S.R."/>
            <person name="Lipzen A."/>
            <person name="Sullivan W."/>
            <person name="Andreopoulos W.B."/>
            <person name="Clum A."/>
            <person name="Lindquist E."/>
            <person name="Daum C."/>
            <person name="Ramamoorthy G.K."/>
            <person name="Gryganskyi A."/>
            <person name="Culley D."/>
            <person name="Magnuson J.K."/>
            <person name="James T.Y."/>
            <person name="O'Malley M.A."/>
            <person name="Stajich J.E."/>
            <person name="Spatafora J.W."/>
            <person name="Visel A."/>
            <person name="Grigoriev I.V."/>
        </authorList>
    </citation>
    <scope>NUCLEOTIDE SEQUENCE [LARGE SCALE GENOMIC DNA]</scope>
    <source>
        <strain evidence="1 2">NRRL 1336</strain>
    </source>
</reference>
<proteinExistence type="predicted"/>
<name>A0A1X2I320_9FUNG</name>
<protein>
    <submittedName>
        <fullName evidence="1">Uncharacterized protein</fullName>
    </submittedName>
</protein>
<sequence>MPLLERSCCAEVHVYWMKKLLANSEKLLANSKKSDRNDIQEKGEAAKSNTTVKYAYCNIWMQYSLPILGHYTKNHAHLNAASSACLILDLSAINQPIKQRMTLRGSSSTNFPILQLLTTIWLRVVSDKCFKGLNEQRDTLIFFWRANKNPTHANTQKKDHANTILVSCVLAKSLACISILSQTQFGLQYSPNDWKNPVVAFWI</sequence>
<comment type="caution">
    <text evidence="1">The sequence shown here is derived from an EMBL/GenBank/DDBJ whole genome shotgun (WGS) entry which is preliminary data.</text>
</comment>
<keyword evidence="2" id="KW-1185">Reference proteome</keyword>
<dbReference type="EMBL" id="MCGE01000035">
    <property type="protein sequence ID" value="ORZ07376.1"/>
    <property type="molecule type" value="Genomic_DNA"/>
</dbReference>
<organism evidence="1 2">
    <name type="scientific">Absidia repens</name>
    <dbReference type="NCBI Taxonomy" id="90262"/>
    <lineage>
        <taxon>Eukaryota</taxon>
        <taxon>Fungi</taxon>
        <taxon>Fungi incertae sedis</taxon>
        <taxon>Mucoromycota</taxon>
        <taxon>Mucoromycotina</taxon>
        <taxon>Mucoromycetes</taxon>
        <taxon>Mucorales</taxon>
        <taxon>Cunninghamellaceae</taxon>
        <taxon>Absidia</taxon>
    </lineage>
</organism>
<dbReference type="AlphaFoldDB" id="A0A1X2I320"/>
<evidence type="ECO:0000313" key="1">
    <source>
        <dbReference type="EMBL" id="ORZ07376.1"/>
    </source>
</evidence>